<dbReference type="PANTHER" id="PTHR35526:SF3">
    <property type="entry name" value="ANTI-SIGMA-F FACTOR RSBW"/>
    <property type="match status" value="1"/>
</dbReference>
<protein>
    <recommendedName>
        <fullName evidence="2">Histidine kinase/HSP90-like ATPase domain-containing protein</fullName>
    </recommendedName>
</protein>
<dbReference type="Gene3D" id="3.30.565.10">
    <property type="entry name" value="Histidine kinase-like ATPase, C-terminal domain"/>
    <property type="match status" value="1"/>
</dbReference>
<evidence type="ECO:0000259" key="2">
    <source>
        <dbReference type="Pfam" id="PF13581"/>
    </source>
</evidence>
<keyword evidence="1" id="KW-0808">Transferase</keyword>
<dbReference type="EMBL" id="MSIE01000011">
    <property type="protein sequence ID" value="OLF18137.1"/>
    <property type="molecule type" value="Genomic_DNA"/>
</dbReference>
<dbReference type="STRING" id="1912961.BU204_08390"/>
<sequence>MWELDLVNSSPGALVEVRRWAAAELADLGDAHLNDVMMVAVELVTNAYDHGDGPRVIRMVHHRTPCWIEIEVDDFNVQAPALGRSRFGPEAHRGRGLVLVDRLSSAWGTREHGDGNGKTVWARISCQESPCDCDPDGSARTRDAALDPVG</sequence>
<feature type="domain" description="Histidine kinase/HSP90-like ATPase" evidence="2">
    <location>
        <begin position="9"/>
        <end position="123"/>
    </location>
</feature>
<dbReference type="InterPro" id="IPR036890">
    <property type="entry name" value="HATPase_C_sf"/>
</dbReference>
<proteinExistence type="predicted"/>
<dbReference type="CDD" id="cd16936">
    <property type="entry name" value="HATPase_RsbW-like"/>
    <property type="match status" value="1"/>
</dbReference>
<organism evidence="3 4">
    <name type="scientific">Actinophytocola xanthii</name>
    <dbReference type="NCBI Taxonomy" id="1912961"/>
    <lineage>
        <taxon>Bacteria</taxon>
        <taxon>Bacillati</taxon>
        <taxon>Actinomycetota</taxon>
        <taxon>Actinomycetes</taxon>
        <taxon>Pseudonocardiales</taxon>
        <taxon>Pseudonocardiaceae</taxon>
    </lineage>
</organism>
<dbReference type="InterPro" id="IPR003594">
    <property type="entry name" value="HATPase_dom"/>
</dbReference>
<comment type="caution">
    <text evidence="3">The sequence shown here is derived from an EMBL/GenBank/DDBJ whole genome shotgun (WGS) entry which is preliminary data.</text>
</comment>
<keyword evidence="1" id="KW-0418">Kinase</keyword>
<dbReference type="GO" id="GO:0004674">
    <property type="term" value="F:protein serine/threonine kinase activity"/>
    <property type="evidence" value="ECO:0007669"/>
    <property type="project" value="UniProtKB-KW"/>
</dbReference>
<dbReference type="Pfam" id="PF13581">
    <property type="entry name" value="HATPase_c_2"/>
    <property type="match status" value="1"/>
</dbReference>
<dbReference type="AlphaFoldDB" id="A0A1Q8CUV8"/>
<keyword evidence="4" id="KW-1185">Reference proteome</keyword>
<keyword evidence="1" id="KW-0723">Serine/threonine-protein kinase</keyword>
<name>A0A1Q8CUV8_9PSEU</name>
<gene>
    <name evidence="3" type="ORF">BU204_08390</name>
</gene>
<dbReference type="InterPro" id="IPR050267">
    <property type="entry name" value="Anti-sigma-factor_SerPK"/>
</dbReference>
<reference evidence="3 4" key="1">
    <citation type="submission" date="2016-12" db="EMBL/GenBank/DDBJ databases">
        <title>The draft genome sequence of Actinophytocola sp. 11-183.</title>
        <authorList>
            <person name="Wang W."/>
            <person name="Yuan L."/>
        </authorList>
    </citation>
    <scope>NUCLEOTIDE SEQUENCE [LARGE SCALE GENOMIC DNA]</scope>
    <source>
        <strain evidence="3 4">11-183</strain>
    </source>
</reference>
<evidence type="ECO:0000313" key="4">
    <source>
        <dbReference type="Proteomes" id="UP000185596"/>
    </source>
</evidence>
<dbReference type="Proteomes" id="UP000185596">
    <property type="component" value="Unassembled WGS sequence"/>
</dbReference>
<evidence type="ECO:0000313" key="3">
    <source>
        <dbReference type="EMBL" id="OLF18137.1"/>
    </source>
</evidence>
<dbReference type="PANTHER" id="PTHR35526">
    <property type="entry name" value="ANTI-SIGMA-F FACTOR RSBW-RELATED"/>
    <property type="match status" value="1"/>
</dbReference>
<evidence type="ECO:0000256" key="1">
    <source>
        <dbReference type="ARBA" id="ARBA00022527"/>
    </source>
</evidence>
<dbReference type="SUPFAM" id="SSF55874">
    <property type="entry name" value="ATPase domain of HSP90 chaperone/DNA topoisomerase II/histidine kinase"/>
    <property type="match status" value="1"/>
</dbReference>
<accession>A0A1Q8CUV8</accession>